<name>A0AAD9X5P2_9ROSI</name>
<dbReference type="EMBL" id="JANJYI010000004">
    <property type="protein sequence ID" value="KAK2653181.1"/>
    <property type="molecule type" value="Genomic_DNA"/>
</dbReference>
<evidence type="ECO:0000313" key="2">
    <source>
        <dbReference type="Proteomes" id="UP001280121"/>
    </source>
</evidence>
<evidence type="ECO:0000313" key="1">
    <source>
        <dbReference type="EMBL" id="KAK2653181.1"/>
    </source>
</evidence>
<organism evidence="1 2">
    <name type="scientific">Dipteronia dyeriana</name>
    <dbReference type="NCBI Taxonomy" id="168575"/>
    <lineage>
        <taxon>Eukaryota</taxon>
        <taxon>Viridiplantae</taxon>
        <taxon>Streptophyta</taxon>
        <taxon>Embryophyta</taxon>
        <taxon>Tracheophyta</taxon>
        <taxon>Spermatophyta</taxon>
        <taxon>Magnoliopsida</taxon>
        <taxon>eudicotyledons</taxon>
        <taxon>Gunneridae</taxon>
        <taxon>Pentapetalae</taxon>
        <taxon>rosids</taxon>
        <taxon>malvids</taxon>
        <taxon>Sapindales</taxon>
        <taxon>Sapindaceae</taxon>
        <taxon>Hippocastanoideae</taxon>
        <taxon>Acereae</taxon>
        <taxon>Dipteronia</taxon>
    </lineage>
</organism>
<comment type="caution">
    <text evidence="1">The sequence shown here is derived from an EMBL/GenBank/DDBJ whole genome shotgun (WGS) entry which is preliminary data.</text>
</comment>
<reference evidence="1" key="1">
    <citation type="journal article" date="2023" name="Plant J.">
        <title>Genome sequences and population genomics provide insights into the demographic history, inbreeding, and mutation load of two 'living fossil' tree species of Dipteronia.</title>
        <authorList>
            <person name="Feng Y."/>
            <person name="Comes H.P."/>
            <person name="Chen J."/>
            <person name="Zhu S."/>
            <person name="Lu R."/>
            <person name="Zhang X."/>
            <person name="Li P."/>
            <person name="Qiu J."/>
            <person name="Olsen K.M."/>
            <person name="Qiu Y."/>
        </authorList>
    </citation>
    <scope>NUCLEOTIDE SEQUENCE</scope>
    <source>
        <strain evidence="1">KIB01</strain>
    </source>
</reference>
<dbReference type="AlphaFoldDB" id="A0AAD9X5P2"/>
<sequence>MLSRLGIGRRRQYRNALSSLSINKVLTDDRLIIKDHIIEFYSNLFSSDPSRVYTELSVVKDVIPSLVNDVNNAFQISIPSMDNIYDAVFDMDVASAPRPDSFSRRFYQCCWEVVGSYMVFAVQDFLCTGIVF</sequence>
<protein>
    <submittedName>
        <fullName evidence="1">Uncharacterized protein</fullName>
    </submittedName>
</protein>
<dbReference type="Proteomes" id="UP001280121">
    <property type="component" value="Unassembled WGS sequence"/>
</dbReference>
<accession>A0AAD9X5P2</accession>
<keyword evidence="2" id="KW-1185">Reference proteome</keyword>
<proteinExistence type="predicted"/>
<gene>
    <name evidence="1" type="ORF">Ddye_013037</name>
</gene>